<comment type="caution">
    <text evidence="1">The sequence shown here is derived from an EMBL/GenBank/DDBJ whole genome shotgun (WGS) entry which is preliminary data.</text>
</comment>
<organism evidence="1">
    <name type="scientific">bioreactor metagenome</name>
    <dbReference type="NCBI Taxonomy" id="1076179"/>
    <lineage>
        <taxon>unclassified sequences</taxon>
        <taxon>metagenomes</taxon>
        <taxon>ecological metagenomes</taxon>
    </lineage>
</organism>
<accession>A0A645G3J3</accession>
<proteinExistence type="predicted"/>
<dbReference type="EMBL" id="VSSQ01069138">
    <property type="protein sequence ID" value="MPN21215.1"/>
    <property type="molecule type" value="Genomic_DNA"/>
</dbReference>
<name>A0A645G3J3_9ZZZZ</name>
<protein>
    <submittedName>
        <fullName evidence="1">Uncharacterized protein</fullName>
    </submittedName>
</protein>
<evidence type="ECO:0000313" key="1">
    <source>
        <dbReference type="EMBL" id="MPN21215.1"/>
    </source>
</evidence>
<reference evidence="1" key="1">
    <citation type="submission" date="2019-08" db="EMBL/GenBank/DDBJ databases">
        <authorList>
            <person name="Kucharzyk K."/>
            <person name="Murdoch R.W."/>
            <person name="Higgins S."/>
            <person name="Loffler F."/>
        </authorList>
    </citation>
    <scope>NUCLEOTIDE SEQUENCE</scope>
</reference>
<sequence length="75" mass="8198">MLTDIGSRKNHFSQRDAVIFKEYYLKLTVDGSIIVDYCGQVINKLNGLLGSTIAGGRLAGKYKGSRYNIKTGVGL</sequence>
<dbReference type="AlphaFoldDB" id="A0A645G3J3"/>
<gene>
    <name evidence="1" type="ORF">SDC9_168594</name>
</gene>